<evidence type="ECO:0000313" key="3">
    <source>
        <dbReference type="EMBL" id="QEE25693.1"/>
    </source>
</evidence>
<evidence type="ECO:0000313" key="4">
    <source>
        <dbReference type="Proteomes" id="UP000321807"/>
    </source>
</evidence>
<feature type="transmembrane region" description="Helical" evidence="1">
    <location>
        <begin position="20"/>
        <end position="41"/>
    </location>
</feature>
<dbReference type="InterPro" id="IPR036513">
    <property type="entry name" value="STAS_dom_sf"/>
</dbReference>
<proteinExistence type="predicted"/>
<dbReference type="KEGG" id="rgl:CS053_15170"/>
<accession>A0A5B9E070</accession>
<dbReference type="PROSITE" id="PS50801">
    <property type="entry name" value="STAS"/>
    <property type="match status" value="1"/>
</dbReference>
<keyword evidence="1" id="KW-0472">Membrane</keyword>
<protein>
    <submittedName>
        <fullName evidence="3">STAS domain-containing protein</fullName>
    </submittedName>
</protein>
<feature type="domain" description="STAS" evidence="2">
    <location>
        <begin position="19"/>
        <end position="102"/>
    </location>
</feature>
<dbReference type="Pfam" id="PF13466">
    <property type="entry name" value="STAS_2"/>
    <property type="match status" value="1"/>
</dbReference>
<dbReference type="Gene3D" id="3.30.750.24">
    <property type="entry name" value="STAS domain"/>
    <property type="match status" value="1"/>
</dbReference>
<dbReference type="EMBL" id="CP042807">
    <property type="protein sequence ID" value="QEE25693.1"/>
    <property type="molecule type" value="Genomic_DNA"/>
</dbReference>
<dbReference type="AlphaFoldDB" id="A0A5B9E070"/>
<dbReference type="SUPFAM" id="SSF52091">
    <property type="entry name" value="SpoIIaa-like"/>
    <property type="match status" value="1"/>
</dbReference>
<evidence type="ECO:0000256" key="1">
    <source>
        <dbReference type="SAM" id="Phobius"/>
    </source>
</evidence>
<organism evidence="3 4">
    <name type="scientific">Rhodanobacter glycinis</name>
    <dbReference type="NCBI Taxonomy" id="582702"/>
    <lineage>
        <taxon>Bacteria</taxon>
        <taxon>Pseudomonadati</taxon>
        <taxon>Pseudomonadota</taxon>
        <taxon>Gammaproteobacteria</taxon>
        <taxon>Lysobacterales</taxon>
        <taxon>Rhodanobacteraceae</taxon>
        <taxon>Rhodanobacter</taxon>
    </lineage>
</organism>
<dbReference type="InterPro" id="IPR002645">
    <property type="entry name" value="STAS_dom"/>
</dbReference>
<gene>
    <name evidence="3" type="ORF">CS053_15170</name>
</gene>
<sequence>MDVTSGESFRLDSSVPDTVAVSGTLSFATAAAALAALNATLGQGPRRQLDLAAVQGCDSAGLACVLAVLADAAEQGRPVRVLNAPAGMRTLAQVSGVASMLA</sequence>
<dbReference type="InterPro" id="IPR058548">
    <property type="entry name" value="MlaB-like_STAS"/>
</dbReference>
<keyword evidence="1" id="KW-0812">Transmembrane</keyword>
<name>A0A5B9E070_9GAMM</name>
<evidence type="ECO:0000259" key="2">
    <source>
        <dbReference type="PROSITE" id="PS50801"/>
    </source>
</evidence>
<dbReference type="Proteomes" id="UP000321807">
    <property type="component" value="Chromosome"/>
</dbReference>
<keyword evidence="1" id="KW-1133">Transmembrane helix</keyword>
<reference evidence="3 4" key="1">
    <citation type="submission" date="2019-08" db="EMBL/GenBank/DDBJ databases">
        <title>Complete genome sequence of Rhodanobacter glycinis strain T01E-68 isolated from tomato root.</title>
        <authorList>
            <person name="Weon H.-Y."/>
            <person name="Lee S.A."/>
        </authorList>
    </citation>
    <scope>NUCLEOTIDE SEQUENCE [LARGE SCALE GENOMIC DNA]</scope>
    <source>
        <strain evidence="3 4">T01E-68</strain>
    </source>
</reference>